<keyword evidence="2" id="KW-1185">Reference proteome</keyword>
<reference evidence="1" key="1">
    <citation type="submission" date="2021-06" db="EMBL/GenBank/DDBJ databases">
        <authorList>
            <person name="Kallberg Y."/>
            <person name="Tangrot J."/>
            <person name="Rosling A."/>
        </authorList>
    </citation>
    <scope>NUCLEOTIDE SEQUENCE</scope>
    <source>
        <strain evidence="1">IL203A</strain>
    </source>
</reference>
<accession>A0ACA9PDS3</accession>
<evidence type="ECO:0000313" key="2">
    <source>
        <dbReference type="Proteomes" id="UP000789702"/>
    </source>
</evidence>
<gene>
    <name evidence="1" type="ORF">DHETER_LOCUS11575</name>
</gene>
<sequence length="83" mass="9454">VVWCAGLGCSGRMTLRYQYVLENLHLVVVHGISVTVGTASSTAQSIDTIYEQYRARTGIVLELYLRLKHSTSHELFLSLYDYW</sequence>
<dbReference type="EMBL" id="CAJVPU010025750">
    <property type="protein sequence ID" value="CAG8697316.1"/>
    <property type="molecule type" value="Genomic_DNA"/>
</dbReference>
<name>A0ACA9PDS3_9GLOM</name>
<dbReference type="Proteomes" id="UP000789702">
    <property type="component" value="Unassembled WGS sequence"/>
</dbReference>
<organism evidence="1 2">
    <name type="scientific">Dentiscutata heterogama</name>
    <dbReference type="NCBI Taxonomy" id="1316150"/>
    <lineage>
        <taxon>Eukaryota</taxon>
        <taxon>Fungi</taxon>
        <taxon>Fungi incertae sedis</taxon>
        <taxon>Mucoromycota</taxon>
        <taxon>Glomeromycotina</taxon>
        <taxon>Glomeromycetes</taxon>
        <taxon>Diversisporales</taxon>
        <taxon>Gigasporaceae</taxon>
        <taxon>Dentiscutata</taxon>
    </lineage>
</organism>
<feature type="non-terminal residue" evidence="1">
    <location>
        <position position="1"/>
    </location>
</feature>
<evidence type="ECO:0000313" key="1">
    <source>
        <dbReference type="EMBL" id="CAG8697316.1"/>
    </source>
</evidence>
<protein>
    <submittedName>
        <fullName evidence="1">13157_t:CDS:1</fullName>
    </submittedName>
</protein>
<proteinExistence type="predicted"/>
<feature type="non-terminal residue" evidence="1">
    <location>
        <position position="83"/>
    </location>
</feature>
<comment type="caution">
    <text evidence="1">The sequence shown here is derived from an EMBL/GenBank/DDBJ whole genome shotgun (WGS) entry which is preliminary data.</text>
</comment>